<sequence>MSRLRQALTERRPSKPYLRPQPWAVERPLTRPAAVQGSPISPRRDRTQRPGAVAGPARSPASACGITPAHFPPTLEGYSTYFERPSSRPSPRPPNSSRAIISGGRKGVT</sequence>
<dbReference type="AlphaFoldDB" id="A0AB34IAZ0"/>
<dbReference type="EMBL" id="JBGBPQ010000031">
    <property type="protein sequence ID" value="KAL1495682.1"/>
    <property type="molecule type" value="Genomic_DNA"/>
</dbReference>
<name>A0AB34IAZ0_PRYPA</name>
<evidence type="ECO:0000313" key="2">
    <source>
        <dbReference type="EMBL" id="KAL1495682.1"/>
    </source>
</evidence>
<organism evidence="2 3">
    <name type="scientific">Prymnesium parvum</name>
    <name type="common">Toxic golden alga</name>
    <dbReference type="NCBI Taxonomy" id="97485"/>
    <lineage>
        <taxon>Eukaryota</taxon>
        <taxon>Haptista</taxon>
        <taxon>Haptophyta</taxon>
        <taxon>Prymnesiophyceae</taxon>
        <taxon>Prymnesiales</taxon>
        <taxon>Prymnesiaceae</taxon>
        <taxon>Prymnesium</taxon>
    </lineage>
</organism>
<reference evidence="2 3" key="1">
    <citation type="journal article" date="2024" name="Science">
        <title>Giant polyketide synthase enzymes in the biosynthesis of giant marine polyether toxins.</title>
        <authorList>
            <person name="Fallon T.R."/>
            <person name="Shende V.V."/>
            <person name="Wierzbicki I.H."/>
            <person name="Pendleton A.L."/>
            <person name="Watervoot N.F."/>
            <person name="Auber R.P."/>
            <person name="Gonzalez D.J."/>
            <person name="Wisecaver J.H."/>
            <person name="Moore B.S."/>
        </authorList>
    </citation>
    <scope>NUCLEOTIDE SEQUENCE [LARGE SCALE GENOMIC DNA]</scope>
    <source>
        <strain evidence="2 3">12B1</strain>
    </source>
</reference>
<gene>
    <name evidence="2" type="ORF">AB1Y20_016546</name>
</gene>
<evidence type="ECO:0000256" key="1">
    <source>
        <dbReference type="SAM" id="MobiDB-lite"/>
    </source>
</evidence>
<dbReference type="Proteomes" id="UP001515480">
    <property type="component" value="Unassembled WGS sequence"/>
</dbReference>
<proteinExistence type="predicted"/>
<feature type="region of interest" description="Disordered" evidence="1">
    <location>
        <begin position="1"/>
        <end position="109"/>
    </location>
</feature>
<comment type="caution">
    <text evidence="2">The sequence shown here is derived from an EMBL/GenBank/DDBJ whole genome shotgun (WGS) entry which is preliminary data.</text>
</comment>
<keyword evidence="3" id="KW-1185">Reference proteome</keyword>
<evidence type="ECO:0000313" key="3">
    <source>
        <dbReference type="Proteomes" id="UP001515480"/>
    </source>
</evidence>
<protein>
    <submittedName>
        <fullName evidence="2">Uncharacterized protein</fullName>
    </submittedName>
</protein>
<accession>A0AB34IAZ0</accession>